<gene>
    <name evidence="1" type="ORF">OH76DRAFT_1253201</name>
</gene>
<dbReference type="AlphaFoldDB" id="A0A371CRW8"/>
<proteinExistence type="predicted"/>
<sequence length="124" mass="14292">MDAWGADRVSKRRQVDWRASETLPSPTMAGRRNGRAGLIWSGRLPSMVIGGDLRFCSVCILLFLAWWSRIIELSPKLRRAALLPRKKRYQRDHDDGRHACLEDGVSDLERLMRQRVRHGSNNPI</sequence>
<evidence type="ECO:0000313" key="2">
    <source>
        <dbReference type="Proteomes" id="UP000256964"/>
    </source>
</evidence>
<protein>
    <submittedName>
        <fullName evidence="1">Uncharacterized protein</fullName>
    </submittedName>
</protein>
<dbReference type="EMBL" id="KZ857473">
    <property type="protein sequence ID" value="RDX42987.1"/>
    <property type="molecule type" value="Genomic_DNA"/>
</dbReference>
<keyword evidence="2" id="KW-1185">Reference proteome</keyword>
<accession>A0A371CRW8</accession>
<organism evidence="1 2">
    <name type="scientific">Lentinus brumalis</name>
    <dbReference type="NCBI Taxonomy" id="2498619"/>
    <lineage>
        <taxon>Eukaryota</taxon>
        <taxon>Fungi</taxon>
        <taxon>Dikarya</taxon>
        <taxon>Basidiomycota</taxon>
        <taxon>Agaricomycotina</taxon>
        <taxon>Agaricomycetes</taxon>
        <taxon>Polyporales</taxon>
        <taxon>Polyporaceae</taxon>
        <taxon>Lentinus</taxon>
    </lineage>
</organism>
<dbReference type="Proteomes" id="UP000256964">
    <property type="component" value="Unassembled WGS sequence"/>
</dbReference>
<evidence type="ECO:0000313" key="1">
    <source>
        <dbReference type="EMBL" id="RDX42987.1"/>
    </source>
</evidence>
<reference evidence="1 2" key="1">
    <citation type="journal article" date="2018" name="Biotechnol. Biofuels">
        <title>Integrative visual omics of the white-rot fungus Polyporus brumalis exposes the biotechnological potential of its oxidative enzymes for delignifying raw plant biomass.</title>
        <authorList>
            <person name="Miyauchi S."/>
            <person name="Rancon A."/>
            <person name="Drula E."/>
            <person name="Hage H."/>
            <person name="Chaduli D."/>
            <person name="Favel A."/>
            <person name="Grisel S."/>
            <person name="Henrissat B."/>
            <person name="Herpoel-Gimbert I."/>
            <person name="Ruiz-Duenas F.J."/>
            <person name="Chevret D."/>
            <person name="Hainaut M."/>
            <person name="Lin J."/>
            <person name="Wang M."/>
            <person name="Pangilinan J."/>
            <person name="Lipzen A."/>
            <person name="Lesage-Meessen L."/>
            <person name="Navarro D."/>
            <person name="Riley R."/>
            <person name="Grigoriev I.V."/>
            <person name="Zhou S."/>
            <person name="Raouche S."/>
            <person name="Rosso M.N."/>
        </authorList>
    </citation>
    <scope>NUCLEOTIDE SEQUENCE [LARGE SCALE GENOMIC DNA]</scope>
    <source>
        <strain evidence="1 2">BRFM 1820</strain>
    </source>
</reference>
<name>A0A371CRW8_9APHY</name>